<dbReference type="Proteomes" id="UP000681722">
    <property type="component" value="Unassembled WGS sequence"/>
</dbReference>
<dbReference type="EMBL" id="CAJNOK010011192">
    <property type="protein sequence ID" value="CAF1134410.1"/>
    <property type="molecule type" value="Genomic_DNA"/>
</dbReference>
<organism evidence="3 6">
    <name type="scientific">Didymodactylos carnosus</name>
    <dbReference type="NCBI Taxonomy" id="1234261"/>
    <lineage>
        <taxon>Eukaryota</taxon>
        <taxon>Metazoa</taxon>
        <taxon>Spiralia</taxon>
        <taxon>Gnathifera</taxon>
        <taxon>Rotifera</taxon>
        <taxon>Eurotatoria</taxon>
        <taxon>Bdelloidea</taxon>
        <taxon>Philodinida</taxon>
        <taxon>Philodinidae</taxon>
        <taxon>Didymodactylos</taxon>
    </lineage>
</organism>
<dbReference type="Proteomes" id="UP000663829">
    <property type="component" value="Unassembled WGS sequence"/>
</dbReference>
<gene>
    <name evidence="3" type="ORF">GPM918_LOCUS23440</name>
    <name evidence="2" type="ORF">OVA965_LOCUS20813</name>
    <name evidence="5" type="ORF">SRO942_LOCUS23439</name>
    <name evidence="4" type="ORF">TMI583_LOCUS21304</name>
</gene>
<accession>A0A814W258</accession>
<name>A0A814W258_9BILA</name>
<dbReference type="OrthoDB" id="10003724at2759"/>
<dbReference type="Proteomes" id="UP000677228">
    <property type="component" value="Unassembled WGS sequence"/>
</dbReference>
<dbReference type="EMBL" id="CAJOBA010023354">
    <property type="protein sequence ID" value="CAF3921385.1"/>
    <property type="molecule type" value="Genomic_DNA"/>
</dbReference>
<proteinExistence type="predicted"/>
<dbReference type="EMBL" id="CAJOBC010008373">
    <property type="protein sequence ID" value="CAF3959948.1"/>
    <property type="molecule type" value="Genomic_DNA"/>
</dbReference>
<protein>
    <submittedName>
        <fullName evidence="3">Uncharacterized protein</fullName>
    </submittedName>
</protein>
<evidence type="ECO:0000256" key="1">
    <source>
        <dbReference type="SAM" id="MobiDB-lite"/>
    </source>
</evidence>
<feature type="compositionally biased region" description="Polar residues" evidence="1">
    <location>
        <begin position="1"/>
        <end position="13"/>
    </location>
</feature>
<evidence type="ECO:0000313" key="4">
    <source>
        <dbReference type="EMBL" id="CAF3921385.1"/>
    </source>
</evidence>
<dbReference type="EMBL" id="CAJNOQ010008372">
    <property type="protein sequence ID" value="CAF1195525.1"/>
    <property type="molecule type" value="Genomic_DNA"/>
</dbReference>
<evidence type="ECO:0000313" key="3">
    <source>
        <dbReference type="EMBL" id="CAF1195525.1"/>
    </source>
</evidence>
<evidence type="ECO:0000313" key="6">
    <source>
        <dbReference type="Proteomes" id="UP000663829"/>
    </source>
</evidence>
<dbReference type="AlphaFoldDB" id="A0A814W258"/>
<feature type="region of interest" description="Disordered" evidence="1">
    <location>
        <begin position="1"/>
        <end position="21"/>
    </location>
</feature>
<reference evidence="3" key="1">
    <citation type="submission" date="2021-02" db="EMBL/GenBank/DDBJ databases">
        <authorList>
            <person name="Nowell W R."/>
        </authorList>
    </citation>
    <scope>NUCLEOTIDE SEQUENCE</scope>
</reference>
<dbReference type="Proteomes" id="UP000682733">
    <property type="component" value="Unassembled WGS sequence"/>
</dbReference>
<evidence type="ECO:0000313" key="5">
    <source>
        <dbReference type="EMBL" id="CAF3959948.1"/>
    </source>
</evidence>
<keyword evidence="6" id="KW-1185">Reference proteome</keyword>
<evidence type="ECO:0000313" key="2">
    <source>
        <dbReference type="EMBL" id="CAF1134410.1"/>
    </source>
</evidence>
<sequence length="235" mass="27116">MAGQWNPNANTRNKTNKHSPVHVYGPSLNGIHDHVHQPLSEDSKIVTSGENNIDSIDSTQEFVSVLHNDSENSESNQVIRPSLDDVHSYVHEHEKELSLNQNKQQTAGPSLDSIHAHVHKHVNNDNQSLSQKFLMVIQPSIDFLDAQLHDGHEHIHDINRVQSNKTNGTKAADLDDFREWLSEQNKTDQYQRFLNLQKEVTIYYEKMINDKNLTDKLNRTIEEIKLFQKRPKHDL</sequence>
<comment type="caution">
    <text evidence="3">The sequence shown here is derived from an EMBL/GenBank/DDBJ whole genome shotgun (WGS) entry which is preliminary data.</text>
</comment>